<dbReference type="GO" id="GO:0005737">
    <property type="term" value="C:cytoplasm"/>
    <property type="evidence" value="ECO:0007669"/>
    <property type="project" value="TreeGrafter"/>
</dbReference>
<keyword evidence="2" id="KW-0479">Metal-binding</keyword>
<evidence type="ECO:0000313" key="6">
    <source>
        <dbReference type="Proteomes" id="UP000680038"/>
    </source>
</evidence>
<dbReference type="PANTHER" id="PTHR30502:SF0">
    <property type="entry name" value="PHOSPHOENOLPYRUVATE CARBOXYLASE FAMILY PROTEIN"/>
    <property type="match status" value="1"/>
</dbReference>
<dbReference type="Gene3D" id="3.20.20.60">
    <property type="entry name" value="Phosphoenolpyruvate-binding domains"/>
    <property type="match status" value="1"/>
</dbReference>
<evidence type="ECO:0000256" key="1">
    <source>
        <dbReference type="ARBA" id="ARBA00005568"/>
    </source>
</evidence>
<accession>A0A916JII2</accession>
<name>A0A916JII2_9BACT</name>
<dbReference type="GO" id="GO:0046872">
    <property type="term" value="F:metal ion binding"/>
    <property type="evidence" value="ECO:0007669"/>
    <property type="project" value="UniProtKB-KW"/>
</dbReference>
<sequence>MNDNNPNRRLGIGTWLSSGSPVVAELASECGFDWLLLDMEHGCLTDAGLLASLQSAKRHNLNLIVRVGSFEPAVIARVLDWGASGIMLPHVSCAEQAKQCIKAMRYPPGGTRGYSGSARVFGYGLASALASREHVSPLFIPQIEDYEGVMNSEAIAAVDGVDILFVGPSDLQLALSTASEELSMPYQEALTRIAASAGRYGKQTGILVRNADDVLPLKKAGFSCLAIGSDIGFLKSGFLNAIQEGSRH</sequence>
<dbReference type="Pfam" id="PF03328">
    <property type="entry name" value="HpcH_HpaI"/>
    <property type="match status" value="1"/>
</dbReference>
<dbReference type="InterPro" id="IPR050251">
    <property type="entry name" value="HpcH-HpaI_aldolase"/>
</dbReference>
<evidence type="ECO:0000259" key="4">
    <source>
        <dbReference type="Pfam" id="PF03328"/>
    </source>
</evidence>
<dbReference type="Proteomes" id="UP000680038">
    <property type="component" value="Unassembled WGS sequence"/>
</dbReference>
<organism evidence="5 6">
    <name type="scientific">Dyadobacter helix</name>
    <dbReference type="NCBI Taxonomy" id="2822344"/>
    <lineage>
        <taxon>Bacteria</taxon>
        <taxon>Pseudomonadati</taxon>
        <taxon>Bacteroidota</taxon>
        <taxon>Cytophagia</taxon>
        <taxon>Cytophagales</taxon>
        <taxon>Spirosomataceae</taxon>
        <taxon>Dyadobacter</taxon>
    </lineage>
</organism>
<dbReference type="PANTHER" id="PTHR30502">
    <property type="entry name" value="2-KETO-3-DEOXY-L-RHAMNONATE ALDOLASE"/>
    <property type="match status" value="1"/>
</dbReference>
<evidence type="ECO:0000256" key="3">
    <source>
        <dbReference type="ARBA" id="ARBA00023239"/>
    </source>
</evidence>
<reference evidence="5" key="1">
    <citation type="submission" date="2021-04" db="EMBL/GenBank/DDBJ databases">
        <authorList>
            <person name="Rodrigo-Torres L."/>
            <person name="Arahal R. D."/>
            <person name="Lucena T."/>
        </authorList>
    </citation>
    <scope>NUCLEOTIDE SEQUENCE</scope>
    <source>
        <strain evidence="5">CECT 9275</strain>
    </source>
</reference>
<dbReference type="InterPro" id="IPR040442">
    <property type="entry name" value="Pyrv_kinase-like_dom_sf"/>
</dbReference>
<keyword evidence="3 5" id="KW-0456">Lyase</keyword>
<protein>
    <submittedName>
        <fullName evidence="5">5-keto-4-deoxy-D-glucarate aldolase</fullName>
        <ecNumber evidence="5">4.1.2.20</ecNumber>
    </submittedName>
</protein>
<evidence type="ECO:0000256" key="2">
    <source>
        <dbReference type="ARBA" id="ARBA00022723"/>
    </source>
</evidence>
<gene>
    <name evidence="5" type="primary">garL</name>
    <name evidence="5" type="ORF">DYBT9275_05466</name>
</gene>
<dbReference type="AlphaFoldDB" id="A0A916JII2"/>
<dbReference type="EC" id="4.1.2.20" evidence="5"/>
<feature type="domain" description="HpcH/HpaI aldolase/citrate lyase" evidence="4">
    <location>
        <begin position="12"/>
        <end position="232"/>
    </location>
</feature>
<dbReference type="SUPFAM" id="SSF51621">
    <property type="entry name" value="Phosphoenolpyruvate/pyruvate domain"/>
    <property type="match status" value="1"/>
</dbReference>
<comment type="caution">
    <text evidence="5">The sequence shown here is derived from an EMBL/GenBank/DDBJ whole genome shotgun (WGS) entry which is preliminary data.</text>
</comment>
<keyword evidence="6" id="KW-1185">Reference proteome</keyword>
<comment type="similarity">
    <text evidence="1">Belongs to the HpcH/HpaI aldolase family.</text>
</comment>
<evidence type="ECO:0000313" key="5">
    <source>
        <dbReference type="EMBL" id="CAG5016042.1"/>
    </source>
</evidence>
<proteinExistence type="inferred from homology"/>
<dbReference type="RefSeq" id="WP_215241851.1">
    <property type="nucleotide sequence ID" value="NZ_CAJRAF010000004.1"/>
</dbReference>
<dbReference type="EMBL" id="CAJRAF010000004">
    <property type="protein sequence ID" value="CAG5016042.1"/>
    <property type="molecule type" value="Genomic_DNA"/>
</dbReference>
<dbReference type="InterPro" id="IPR005000">
    <property type="entry name" value="Aldolase/citrate-lyase_domain"/>
</dbReference>
<dbReference type="GO" id="GO:0008672">
    <property type="term" value="F:2-dehydro-3-deoxyglucarate aldolase activity"/>
    <property type="evidence" value="ECO:0007669"/>
    <property type="project" value="UniProtKB-EC"/>
</dbReference>
<dbReference type="InterPro" id="IPR015813">
    <property type="entry name" value="Pyrv/PenolPyrv_kinase-like_dom"/>
</dbReference>